<evidence type="ECO:0000259" key="12">
    <source>
        <dbReference type="Pfam" id="PF04598"/>
    </source>
</evidence>
<dbReference type="Pfam" id="PF04598">
    <property type="entry name" value="Gasdermin"/>
    <property type="match status" value="1"/>
</dbReference>
<feature type="domain" description="Gasdermin PUB" evidence="13">
    <location>
        <begin position="248"/>
        <end position="379"/>
    </location>
</feature>
<keyword evidence="9" id="KW-0472">Membrane</keyword>
<dbReference type="PANTHER" id="PTHR15207:SF3">
    <property type="entry name" value="DEAFNESS, AUTOSOMAL DOMINANT 5-RELATED"/>
    <property type="match status" value="1"/>
</dbReference>
<name>A0A9D3M612_ANGAN</name>
<dbReference type="GO" id="GO:0005886">
    <property type="term" value="C:plasma membrane"/>
    <property type="evidence" value="ECO:0007669"/>
    <property type="project" value="UniProtKB-SubCell"/>
</dbReference>
<evidence type="ECO:0000256" key="8">
    <source>
        <dbReference type="ARBA" id="ARBA00022692"/>
    </source>
</evidence>
<evidence type="ECO:0000313" key="15">
    <source>
        <dbReference type="Proteomes" id="UP001044222"/>
    </source>
</evidence>
<evidence type="ECO:0000259" key="13">
    <source>
        <dbReference type="Pfam" id="PF17708"/>
    </source>
</evidence>
<dbReference type="InterPro" id="IPR040460">
    <property type="entry name" value="Gasdermin_pore"/>
</dbReference>
<reference evidence="14" key="1">
    <citation type="submission" date="2021-01" db="EMBL/GenBank/DDBJ databases">
        <title>A chromosome-scale assembly of European eel, Anguilla anguilla.</title>
        <authorList>
            <person name="Henkel C."/>
            <person name="Jong-Raadsen S.A."/>
            <person name="Dufour S."/>
            <person name="Weltzien F.-A."/>
            <person name="Palstra A.P."/>
            <person name="Pelster B."/>
            <person name="Spaink H.P."/>
            <person name="Van Den Thillart G.E."/>
            <person name="Jansen H."/>
            <person name="Zahm M."/>
            <person name="Klopp C."/>
            <person name="Cedric C."/>
            <person name="Louis A."/>
            <person name="Berthelot C."/>
            <person name="Parey E."/>
            <person name="Roest Crollius H."/>
            <person name="Montfort J."/>
            <person name="Robinson-Rechavi M."/>
            <person name="Bucao C."/>
            <person name="Bouchez O."/>
            <person name="Gislard M."/>
            <person name="Lluch J."/>
            <person name="Milhes M."/>
            <person name="Lampietro C."/>
            <person name="Lopez Roques C."/>
            <person name="Donnadieu C."/>
            <person name="Braasch I."/>
            <person name="Desvignes T."/>
            <person name="Postlethwait J."/>
            <person name="Bobe J."/>
            <person name="Guiguen Y."/>
            <person name="Dirks R."/>
        </authorList>
    </citation>
    <scope>NUCLEOTIDE SEQUENCE</scope>
    <source>
        <strain evidence="14">Tag_6206</strain>
        <tissue evidence="14">Liver</tissue>
    </source>
</reference>
<keyword evidence="15" id="KW-1185">Reference proteome</keyword>
<evidence type="ECO:0000256" key="6">
    <source>
        <dbReference type="ARBA" id="ARBA00022490"/>
    </source>
</evidence>
<keyword evidence="7" id="KW-1210">Necrosis</keyword>
<evidence type="ECO:0000256" key="9">
    <source>
        <dbReference type="ARBA" id="ARBA00023136"/>
    </source>
</evidence>
<dbReference type="Pfam" id="PF17708">
    <property type="entry name" value="Gasdermin_C"/>
    <property type="match status" value="1"/>
</dbReference>
<dbReference type="AlphaFoldDB" id="A0A9D3M612"/>
<evidence type="ECO:0000256" key="3">
    <source>
        <dbReference type="ARBA" id="ARBA00009279"/>
    </source>
</evidence>
<dbReference type="GO" id="GO:0005737">
    <property type="term" value="C:cytoplasm"/>
    <property type="evidence" value="ECO:0007669"/>
    <property type="project" value="UniProtKB-SubCell"/>
</dbReference>
<comment type="subcellular location">
    <subcellularLocation>
        <location evidence="2">Cell membrane</location>
        <topology evidence="2">Multi-pass membrane protein</topology>
    </subcellularLocation>
    <subcellularLocation>
        <location evidence="1">Cytoplasm</location>
    </subcellularLocation>
</comment>
<evidence type="ECO:0000256" key="10">
    <source>
        <dbReference type="ARBA" id="ARBA00023139"/>
    </source>
</evidence>
<sequence>MAMLARATGDFVRQIDPDGCLIPLTRLNDSDKLGPLALVLKRPRLWFWQRPKYRPSGFSLNNLLLGDTPICPGVVETDFLKYEGTFGNTVSGKLEGVGQVNVNLEGKGMCNLQFSFGNLKKQEVDICKLLQASRDRMLNLKHGLLRQSCSISQQVQGLGSCSAMLSLIAPTNVKVSVQENGSLQTDCSISLEIPEGTVIAYSVMELRVHPDGQYELCLQLDTLGGCEVDGPIRGSEEEWGPKDGEQPISILQKELSALQAHFQCLATLPAPTRSSLFRNLQQVLRDRPAVSVLQNAVEELMEGGPCSLKELEELIPCQQQWARGVLDLLQNAPPPSPALLTSVHLLLSAVEEMSDAGLVHLSTCCSPTVLKSLQDLVNGGMVNGESALADEGVCQRAELLFSSSNMVLKMGRLEVESGAQPGLRPLFLCIAVQGLATLCTGL</sequence>
<dbReference type="Proteomes" id="UP001044222">
    <property type="component" value="Chromosome 9"/>
</dbReference>
<evidence type="ECO:0000256" key="1">
    <source>
        <dbReference type="ARBA" id="ARBA00004496"/>
    </source>
</evidence>
<gene>
    <name evidence="14" type="ORF">ANANG_G00185280</name>
</gene>
<dbReference type="PANTHER" id="PTHR15207">
    <property type="entry name" value="NONSYNDROMIC HEARING IMPAIRMENT PROTEIN"/>
    <property type="match status" value="1"/>
</dbReference>
<dbReference type="InterPro" id="IPR042377">
    <property type="entry name" value="GSDME"/>
</dbReference>
<keyword evidence="5" id="KW-1003">Cell membrane</keyword>
<keyword evidence="6" id="KW-0963">Cytoplasm</keyword>
<accession>A0A9D3M612</accession>
<organism evidence="14 15">
    <name type="scientific">Anguilla anguilla</name>
    <name type="common">European freshwater eel</name>
    <name type="synonym">Muraena anguilla</name>
    <dbReference type="NCBI Taxonomy" id="7936"/>
    <lineage>
        <taxon>Eukaryota</taxon>
        <taxon>Metazoa</taxon>
        <taxon>Chordata</taxon>
        <taxon>Craniata</taxon>
        <taxon>Vertebrata</taxon>
        <taxon>Euteleostomi</taxon>
        <taxon>Actinopterygii</taxon>
        <taxon>Neopterygii</taxon>
        <taxon>Teleostei</taxon>
        <taxon>Anguilliformes</taxon>
        <taxon>Anguillidae</taxon>
        <taxon>Anguilla</taxon>
    </lineage>
</organism>
<keyword evidence="8" id="KW-0812">Transmembrane</keyword>
<protein>
    <recommendedName>
        <fullName evidence="16">Non-syndromic hearing impairment protein 5 homolog</fullName>
    </recommendedName>
</protein>
<evidence type="ECO:0000256" key="7">
    <source>
        <dbReference type="ARBA" id="ARBA00022590"/>
    </source>
</evidence>
<dbReference type="InterPro" id="IPR041263">
    <property type="entry name" value="Gasdermin_PUB"/>
</dbReference>
<dbReference type="EMBL" id="JAFIRN010000009">
    <property type="protein sequence ID" value="KAG5843137.1"/>
    <property type="molecule type" value="Genomic_DNA"/>
</dbReference>
<keyword evidence="4" id="KW-1134">Transmembrane beta strand</keyword>
<evidence type="ECO:0000256" key="11">
    <source>
        <dbReference type="ARBA" id="ARBA00023288"/>
    </source>
</evidence>
<dbReference type="GO" id="GO:0012501">
    <property type="term" value="P:programmed cell death"/>
    <property type="evidence" value="ECO:0007669"/>
    <property type="project" value="UniProtKB-KW"/>
</dbReference>
<comment type="caution">
    <text evidence="14">The sequence shown here is derived from an EMBL/GenBank/DDBJ whole genome shotgun (WGS) entry which is preliminary data.</text>
</comment>
<evidence type="ECO:0008006" key="16">
    <source>
        <dbReference type="Google" id="ProtNLM"/>
    </source>
</evidence>
<proteinExistence type="inferred from homology"/>
<feature type="domain" description="Gasdermin pore forming" evidence="12">
    <location>
        <begin position="3"/>
        <end position="147"/>
    </location>
</feature>
<evidence type="ECO:0000256" key="2">
    <source>
        <dbReference type="ARBA" id="ARBA00004651"/>
    </source>
</evidence>
<keyword evidence="10" id="KW-0564">Palmitate</keyword>
<evidence type="ECO:0000256" key="5">
    <source>
        <dbReference type="ARBA" id="ARBA00022475"/>
    </source>
</evidence>
<evidence type="ECO:0000313" key="14">
    <source>
        <dbReference type="EMBL" id="KAG5843137.1"/>
    </source>
</evidence>
<comment type="similarity">
    <text evidence="3">Belongs to the gasdermin family.</text>
</comment>
<evidence type="ECO:0000256" key="4">
    <source>
        <dbReference type="ARBA" id="ARBA00022452"/>
    </source>
</evidence>
<keyword evidence="11" id="KW-0449">Lipoprotein</keyword>